<evidence type="ECO:0000313" key="4">
    <source>
        <dbReference type="Proteomes" id="UP000229730"/>
    </source>
</evidence>
<dbReference type="AlphaFoldDB" id="A0A2G4YSI2"/>
<evidence type="ECO:0000313" key="3">
    <source>
        <dbReference type="EMBL" id="PHZ85299.1"/>
    </source>
</evidence>
<name>A0A2G4YSI2_9PROT</name>
<evidence type="ECO:0000256" key="1">
    <source>
        <dbReference type="ARBA" id="ARBA00007100"/>
    </source>
</evidence>
<comment type="similarity">
    <text evidence="1">Belongs to the UPF0162 family.</text>
</comment>
<accession>A0A2G4YSI2</accession>
<comment type="caution">
    <text evidence="3">The sequence shown here is derived from an EMBL/GenBank/DDBJ whole genome shotgun (WGS) entry which is preliminary data.</text>
</comment>
<proteinExistence type="inferred from homology"/>
<protein>
    <recommendedName>
        <fullName evidence="2">Protein SirB1 N-terminal domain-containing protein</fullName>
    </recommendedName>
</protein>
<dbReference type="EMBL" id="PDEM01000016">
    <property type="protein sequence ID" value="PHZ85299.1"/>
    <property type="molecule type" value="Genomic_DNA"/>
</dbReference>
<dbReference type="Pfam" id="PF13369">
    <property type="entry name" value="Transglut_core2"/>
    <property type="match status" value="1"/>
</dbReference>
<organism evidence="3 4">
    <name type="scientific">Paremcibacter congregatus</name>
    <dbReference type="NCBI Taxonomy" id="2043170"/>
    <lineage>
        <taxon>Bacteria</taxon>
        <taxon>Pseudomonadati</taxon>
        <taxon>Pseudomonadota</taxon>
        <taxon>Alphaproteobacteria</taxon>
        <taxon>Emcibacterales</taxon>
        <taxon>Emcibacteraceae</taxon>
        <taxon>Paremcibacter</taxon>
    </lineage>
</organism>
<gene>
    <name evidence="3" type="ORF">CRD36_07800</name>
</gene>
<reference evidence="3 4" key="1">
    <citation type="submission" date="2017-10" db="EMBL/GenBank/DDBJ databases">
        <title>Frigbacter circumglobatus gen. nov. sp. nov., isolated from sediment cultured in situ.</title>
        <authorList>
            <person name="Zhao Z."/>
        </authorList>
    </citation>
    <scope>NUCLEOTIDE SEQUENCE [LARGE SCALE GENOMIC DNA]</scope>
    <source>
        <strain evidence="3 4">ZYL</strain>
    </source>
</reference>
<feature type="domain" description="Protein SirB1 N-terminal" evidence="2">
    <location>
        <begin position="46"/>
        <end position="202"/>
    </location>
</feature>
<dbReference type="OrthoDB" id="232498at2"/>
<evidence type="ECO:0000259" key="2">
    <source>
        <dbReference type="Pfam" id="PF13369"/>
    </source>
</evidence>
<dbReference type="SUPFAM" id="SSF48452">
    <property type="entry name" value="TPR-like"/>
    <property type="match status" value="1"/>
</dbReference>
<sequence length="302" mass="34294">MWMIETSTEFLAHLKQVGESDGILSNIAYTALVLASLDRPGVSFQKYEHHLEILGLDVAAEKLTKSSATERARVLAEVLHGRHEYTGNQAFYDDLQNANLMSVIDTRKGLPVALSILYLHAARLQGWRAEGLRFPGHFLIRLYGATNEIGDQVILDPFHDGAVLTARDLRELTQKFSDEDAGLRPDYYEAVSDKEILVRLLNNIKIRCLKVSDLGQAITVLSRLVMIDPGQIQHHYEMGMLLAHVEQNDLARESLGYCMDHMDQFDQNDLMEQQIRNTLTDIEQKDKVKQQSNVLNLHRDND</sequence>
<dbReference type="InterPro" id="IPR011990">
    <property type="entry name" value="TPR-like_helical_dom_sf"/>
</dbReference>
<dbReference type="InParanoid" id="A0A2G4YSI2"/>
<dbReference type="PANTHER" id="PTHR31350:SF21">
    <property type="entry name" value="F-BOX ONLY PROTEIN 21"/>
    <property type="match status" value="1"/>
</dbReference>
<keyword evidence="4" id="KW-1185">Reference proteome</keyword>
<dbReference type="Proteomes" id="UP000229730">
    <property type="component" value="Unassembled WGS sequence"/>
</dbReference>
<dbReference type="InterPro" id="IPR032698">
    <property type="entry name" value="SirB1_N"/>
</dbReference>
<dbReference type="PANTHER" id="PTHR31350">
    <property type="entry name" value="SI:DKEY-261L7.2"/>
    <property type="match status" value="1"/>
</dbReference>